<organism evidence="9 10">
    <name type="scientific">Polysphondylium violaceum</name>
    <dbReference type="NCBI Taxonomy" id="133409"/>
    <lineage>
        <taxon>Eukaryota</taxon>
        <taxon>Amoebozoa</taxon>
        <taxon>Evosea</taxon>
        <taxon>Eumycetozoa</taxon>
        <taxon>Dictyostelia</taxon>
        <taxon>Dictyosteliales</taxon>
        <taxon>Dictyosteliaceae</taxon>
        <taxon>Polysphondylium</taxon>
    </lineage>
</organism>
<dbReference type="InterPro" id="IPR019804">
    <property type="entry name" value="Ras_G-nucl-exch_fac_CS"/>
</dbReference>
<evidence type="ECO:0000259" key="7">
    <source>
        <dbReference type="PROSITE" id="PS50212"/>
    </source>
</evidence>
<dbReference type="PANTHER" id="PTHR48051:SF1">
    <property type="entry name" value="RAS SUPPRESSOR PROTEIN 1"/>
    <property type="match status" value="1"/>
</dbReference>
<dbReference type="Gene3D" id="1.10.840.10">
    <property type="entry name" value="Ras guanine-nucleotide exchange factors catalytic domain"/>
    <property type="match status" value="1"/>
</dbReference>
<dbReference type="GO" id="GO:0005737">
    <property type="term" value="C:cytoplasm"/>
    <property type="evidence" value="ECO:0007669"/>
    <property type="project" value="TreeGrafter"/>
</dbReference>
<feature type="region of interest" description="Disordered" evidence="5">
    <location>
        <begin position="412"/>
        <end position="507"/>
    </location>
</feature>
<feature type="region of interest" description="Disordered" evidence="5">
    <location>
        <begin position="623"/>
        <end position="674"/>
    </location>
</feature>
<dbReference type="Gene3D" id="1.20.870.10">
    <property type="entry name" value="Son of sevenless (SoS) protein Chain: S domain 1"/>
    <property type="match status" value="1"/>
</dbReference>
<sequence>MGNINTIVNSGGGKYRIDHLSFLLEECKIKKKQVVEHIENLNNAYPMIQRLEITSCKLKELPANIRDLVHLSHLILVDNKLSSLPWSLPFPVSPQASVTISSVVSEGLTKLDLSHNHFSSFPSCVFVLPNLVVLNLDHNQLSDINVTTVNTSWVTPTTTPKPYIVCKLRELRLSNNNFSAFPDIITELTSLQLLDLSGNSLSTLPASFTNLANIQTLNLKTNKFTSFPTSICTLGHLSHLNISHNQITIGKDHHHLGISLLPSLTSLELQHNKFSEFPMDVCDITSLKVLKMQDNDIDSIPEKIGSLVHLQDLFLQENKITTLPASFGNLVDLKKVFLEFNKITKLPAEFSKLTKLNVLIMHNNELKVVPPEIFALKQLVRLSLDDNPLSPQELKQLKTIDGALNLVNQQQKVTNNDSISGSSGRNRGNSVSGGSISSSTGSFSPLSGKPKKKPGHLTISRSLFRGHSSNLEGEKDKFKKQQQLKEQQHQHLQMISEDNDTSPVQQSPITSQITINSAFMEFEDEIQKMINEQNSNSPVTNSEGRSRRSSVFLPPTPSIHKNSQFSSLPSSISQFLNQNQSLIQQAAASGGFLDSPSLTPSYSSPLLSSLSASSVGSTSSSASSGAILAPSSSSSTPTLPSGISQLSISTGYTPPTSSASSSSSSSSLSTSDGSIPSYSKFKGTFDQLLEEQDFSKKKRETLNKLSKEQKWNLLLQYKNSTLKMLSLKNPQPTSGTKSSSSSSSSTNSTPTLSSNNTTTTTTSSTTSVSRNTTFQSAKYYFDNLDTTDISLVKELLEFLKDSGPEVSLFIGYGGIEAITKILKYNLDHHSDAFEEEKVGFCLLCIKYLVEFAPKSVITTNNSINIITMFLNSDSVHIVTIILEIFDELLKLQNIGSSGGINNINNNFSVVIEALNNFKKAKGLRNPYVPLIALLKNQSYDLSTKALLFKIINNLIYSFEVLEERFSVICTMLKLGVLEVVQQLRNFKNNEFLKFELDMFEEVLDSDENELINKIGRREVLKRMSNEYDISKQSEETCDFVRVVMVSAGLGDLKINLNEKTSYSEVIDFIQSHYQIKYDLSRYGLFIPGIGNETNQSGVNQSRWVDPSKSLIENGLSGEIVEFRMIPNPLNVYQSIQDDKKFKTIVIDPQLKCFEIVNYLRSRLDPVAPAFSRKVSTLEEIEEEEDTESDIYGIYCFKSLQEYDQGTWYPQNSRFLDFDFNNIVEVKLKERCLRITFSGTEKLMKFDPNQLVSEITVEIRKEIGLKINVEDYGLSYTPTVGSLASSTHDGFWLESDKRLIDYSIMKNSPVKFKFRPRFLFVRVTAESGISVPEEQNRGLNNTLPISEIIEELVEPHGLNPNEYSLYLSNESNQKIKLLSRHNCLRDQQVVKDGSHILITSKQKDLPSDFNVWDEPEDSPETITYTNSNKVASITLNKLIEKISIPESQDAYLRNTLYLSYRSFITPLILLNKLVERHSIPSSVDVEKGKQIQRKVRSLFKNWLDNETPLNRLEVIELMNLNLPSQTAEDDGSKELYDLFIELTNNSNYTKHMNTDNNHLEKPKSKIPKHPHDSFISLIEIDENELARQLSIMIFPLFSKIETSELINQKWCKAPGQAKNVMEFVNFFNRLSNWISFNVVNTSKLRDRAVVFSKFVKLAQAFCDLKNFHLLMAVLSGLNSSPILRLKFTKSKLSKHSRQNLEDLEALMSTSSSLKNYRQILAETQPPCIPFMGCHLSDLVFIDEGNQQMYGNQINFKKLDLYAKTLTTLQKYTIVPYQFHPVPIIQNLFNDHRIVEEKALYEMSLKCEPRNADRSDLS</sequence>
<dbReference type="GO" id="GO:0007264">
    <property type="term" value="P:small GTPase-mediated signal transduction"/>
    <property type="evidence" value="ECO:0007669"/>
    <property type="project" value="InterPro"/>
</dbReference>
<dbReference type="CDD" id="cd01765">
    <property type="entry name" value="FERM_F0_F1"/>
    <property type="match status" value="1"/>
</dbReference>
<evidence type="ECO:0000256" key="3">
    <source>
        <dbReference type="ARBA" id="ARBA00023054"/>
    </source>
</evidence>
<gene>
    <name evidence="9" type="ORF">CYY_002352</name>
</gene>
<feature type="domain" description="N-terminal Ras-GEF" evidence="7">
    <location>
        <begin position="1425"/>
        <end position="1546"/>
    </location>
</feature>
<protein>
    <recommendedName>
        <fullName evidence="11">Ras guanine nucleotide exchange factor</fullName>
    </recommendedName>
</protein>
<dbReference type="PROSITE" id="PS50212">
    <property type="entry name" value="RASGEF_NTER"/>
    <property type="match status" value="1"/>
</dbReference>
<evidence type="ECO:0008006" key="11">
    <source>
        <dbReference type="Google" id="ProtNLM"/>
    </source>
</evidence>
<keyword evidence="4" id="KW-0344">Guanine-nucleotide releasing factor</keyword>
<dbReference type="PROSITE" id="PS51450">
    <property type="entry name" value="LRR"/>
    <property type="match status" value="4"/>
</dbReference>
<evidence type="ECO:0000259" key="6">
    <source>
        <dbReference type="PROSITE" id="PS50009"/>
    </source>
</evidence>
<evidence type="ECO:0000256" key="2">
    <source>
        <dbReference type="ARBA" id="ARBA00022737"/>
    </source>
</evidence>
<dbReference type="PROSITE" id="PS51232">
    <property type="entry name" value="GBD_FH3"/>
    <property type="match status" value="1"/>
</dbReference>
<feature type="region of interest" description="Disordered" evidence="5">
    <location>
        <begin position="534"/>
        <end position="565"/>
    </location>
</feature>
<evidence type="ECO:0000256" key="1">
    <source>
        <dbReference type="ARBA" id="ARBA00022614"/>
    </source>
</evidence>
<dbReference type="InterPro" id="IPR036964">
    <property type="entry name" value="RASGEF_cat_dom_sf"/>
</dbReference>
<dbReference type="PROSITE" id="PS50009">
    <property type="entry name" value="RASGEF_CAT"/>
    <property type="match status" value="1"/>
</dbReference>
<dbReference type="Gene3D" id="3.10.20.90">
    <property type="entry name" value="Phosphatidylinositol 3-kinase Catalytic Subunit, Chain A, domain 1"/>
    <property type="match status" value="1"/>
</dbReference>
<dbReference type="GO" id="GO:0005085">
    <property type="term" value="F:guanyl-nucleotide exchange factor activity"/>
    <property type="evidence" value="ECO:0007669"/>
    <property type="project" value="UniProtKB-KW"/>
</dbReference>
<dbReference type="InterPro" id="IPR032675">
    <property type="entry name" value="LRR_dom_sf"/>
</dbReference>
<dbReference type="SUPFAM" id="SSF52058">
    <property type="entry name" value="L domain-like"/>
    <property type="match status" value="2"/>
</dbReference>
<dbReference type="GO" id="GO:0031267">
    <property type="term" value="F:small GTPase binding"/>
    <property type="evidence" value="ECO:0007669"/>
    <property type="project" value="InterPro"/>
</dbReference>
<dbReference type="InterPro" id="IPR000651">
    <property type="entry name" value="Ras-like_Gua-exchang_fac_N"/>
</dbReference>
<dbReference type="CDD" id="cd06224">
    <property type="entry name" value="REM"/>
    <property type="match status" value="1"/>
</dbReference>
<keyword evidence="10" id="KW-1185">Reference proteome</keyword>
<dbReference type="InterPro" id="IPR010473">
    <property type="entry name" value="GTPase-bd"/>
</dbReference>
<dbReference type="InterPro" id="IPR050216">
    <property type="entry name" value="LRR_domain-containing"/>
</dbReference>
<dbReference type="SUPFAM" id="SSF48366">
    <property type="entry name" value="Ras GEF"/>
    <property type="match status" value="1"/>
</dbReference>
<dbReference type="InterPro" id="IPR014768">
    <property type="entry name" value="GBD/FH3_dom"/>
</dbReference>
<keyword evidence="2" id="KW-0677">Repeat</keyword>
<dbReference type="InterPro" id="IPR025875">
    <property type="entry name" value="Leu-rich_rpt_4"/>
</dbReference>
<dbReference type="Gene3D" id="3.80.10.10">
    <property type="entry name" value="Ribonuclease Inhibitor"/>
    <property type="match status" value="2"/>
</dbReference>
<comment type="caution">
    <text evidence="9">The sequence shown here is derived from an EMBL/GenBank/DDBJ whole genome shotgun (WGS) entry which is preliminary data.</text>
</comment>
<evidence type="ECO:0000313" key="10">
    <source>
        <dbReference type="Proteomes" id="UP000695562"/>
    </source>
</evidence>
<dbReference type="GO" id="GO:0030036">
    <property type="term" value="P:actin cytoskeleton organization"/>
    <property type="evidence" value="ECO:0007669"/>
    <property type="project" value="InterPro"/>
</dbReference>
<dbReference type="CDD" id="cd00155">
    <property type="entry name" value="RasGEF"/>
    <property type="match status" value="1"/>
</dbReference>
<dbReference type="Pfam" id="PF00617">
    <property type="entry name" value="RasGEF"/>
    <property type="match status" value="1"/>
</dbReference>
<evidence type="ECO:0000256" key="4">
    <source>
        <dbReference type="PROSITE-ProRule" id="PRU00168"/>
    </source>
</evidence>
<dbReference type="SMART" id="SM01140">
    <property type="entry name" value="Drf_GBD"/>
    <property type="match status" value="1"/>
</dbReference>
<reference evidence="9" key="1">
    <citation type="submission" date="2020-01" db="EMBL/GenBank/DDBJ databases">
        <title>Development of genomics and gene disruption for Polysphondylium violaceum indicates a role for the polyketide synthase stlB in stalk morphogenesis.</title>
        <authorList>
            <person name="Narita B."/>
            <person name="Kawabe Y."/>
            <person name="Kin K."/>
            <person name="Saito T."/>
            <person name="Gibbs R."/>
            <person name="Kuspa A."/>
            <person name="Muzny D."/>
            <person name="Queller D."/>
            <person name="Richards S."/>
            <person name="Strassman J."/>
            <person name="Sucgang R."/>
            <person name="Worley K."/>
            <person name="Schaap P."/>
        </authorList>
    </citation>
    <scope>NUCLEOTIDE SEQUENCE</scope>
    <source>
        <strain evidence="9">QSvi11</strain>
    </source>
</reference>
<evidence type="ECO:0000259" key="8">
    <source>
        <dbReference type="PROSITE" id="PS51232"/>
    </source>
</evidence>
<dbReference type="Pfam" id="PF13855">
    <property type="entry name" value="LRR_8"/>
    <property type="match status" value="2"/>
</dbReference>
<dbReference type="InterPro" id="IPR003591">
    <property type="entry name" value="Leu-rich_rpt_typical-subtyp"/>
</dbReference>
<dbReference type="InterPro" id="IPR011989">
    <property type="entry name" value="ARM-like"/>
</dbReference>
<feature type="compositionally biased region" description="Low complexity" evidence="5">
    <location>
        <begin position="733"/>
        <end position="767"/>
    </location>
</feature>
<keyword evidence="1" id="KW-0433">Leucine-rich repeat</keyword>
<dbReference type="Pfam" id="PF06371">
    <property type="entry name" value="Drf_GBD"/>
    <property type="match status" value="1"/>
</dbReference>
<dbReference type="Pfam" id="PF12799">
    <property type="entry name" value="LRR_4"/>
    <property type="match status" value="1"/>
</dbReference>
<dbReference type="OrthoDB" id="676979at2759"/>
<feature type="domain" description="Ras-GEF" evidence="6">
    <location>
        <begin position="1580"/>
        <end position="1808"/>
    </location>
</feature>
<feature type="region of interest" description="Disordered" evidence="5">
    <location>
        <begin position="726"/>
        <end position="767"/>
    </location>
</feature>
<dbReference type="SMART" id="SM00369">
    <property type="entry name" value="LRR_TYP"/>
    <property type="match status" value="9"/>
</dbReference>
<feature type="domain" description="GBD/FH3" evidence="8">
    <location>
        <begin position="673"/>
        <end position="1083"/>
    </location>
</feature>
<dbReference type="InterPro" id="IPR001611">
    <property type="entry name" value="Leu-rich_rpt"/>
</dbReference>
<evidence type="ECO:0000256" key="5">
    <source>
        <dbReference type="SAM" id="MobiDB-lite"/>
    </source>
</evidence>
<dbReference type="Proteomes" id="UP000695562">
    <property type="component" value="Unassembled WGS sequence"/>
</dbReference>
<dbReference type="InterPro" id="IPR016024">
    <property type="entry name" value="ARM-type_fold"/>
</dbReference>
<proteinExistence type="predicted"/>
<feature type="compositionally biased region" description="Polar residues" evidence="5">
    <location>
        <begin position="534"/>
        <end position="543"/>
    </location>
</feature>
<evidence type="ECO:0000313" key="9">
    <source>
        <dbReference type="EMBL" id="KAF2076346.1"/>
    </source>
</evidence>
<dbReference type="Pfam" id="PF00618">
    <property type="entry name" value="RasGEF_N"/>
    <property type="match status" value="1"/>
</dbReference>
<dbReference type="PANTHER" id="PTHR48051">
    <property type="match status" value="1"/>
</dbReference>
<keyword evidence="3" id="KW-0175">Coiled coil</keyword>
<dbReference type="Gene3D" id="1.25.10.10">
    <property type="entry name" value="Leucine-rich Repeat Variant"/>
    <property type="match status" value="1"/>
</dbReference>
<dbReference type="InterPro" id="IPR023578">
    <property type="entry name" value="Ras_GEF_dom_sf"/>
</dbReference>
<dbReference type="PROSITE" id="PS00720">
    <property type="entry name" value="RASGEF"/>
    <property type="match status" value="1"/>
</dbReference>
<dbReference type="SUPFAM" id="SSF48371">
    <property type="entry name" value="ARM repeat"/>
    <property type="match status" value="1"/>
</dbReference>
<accession>A0A8J4Q802</accession>
<dbReference type="EMBL" id="AJWJ01000064">
    <property type="protein sequence ID" value="KAF2076346.1"/>
    <property type="molecule type" value="Genomic_DNA"/>
</dbReference>
<feature type="compositionally biased region" description="Low complexity" evidence="5">
    <location>
        <begin position="418"/>
        <end position="448"/>
    </location>
</feature>
<dbReference type="SMART" id="SM00364">
    <property type="entry name" value="LRR_BAC"/>
    <property type="match status" value="7"/>
</dbReference>
<dbReference type="InterPro" id="IPR001895">
    <property type="entry name" value="RASGEF_cat_dom"/>
</dbReference>
<dbReference type="SMART" id="SM00147">
    <property type="entry name" value="RasGEF"/>
    <property type="match status" value="1"/>
</dbReference>
<name>A0A8J4Q802_9MYCE</name>
<dbReference type="GO" id="GO:0003779">
    <property type="term" value="F:actin binding"/>
    <property type="evidence" value="ECO:0007669"/>
    <property type="project" value="InterPro"/>
</dbReference>